<gene>
    <name evidence="2" type="ORF">ACFSX4_01100</name>
</gene>
<proteinExistence type="predicted"/>
<organism evidence="2 3">
    <name type="scientific">Corticicoccus populi</name>
    <dbReference type="NCBI Taxonomy" id="1812821"/>
    <lineage>
        <taxon>Bacteria</taxon>
        <taxon>Bacillati</taxon>
        <taxon>Bacillota</taxon>
        <taxon>Bacilli</taxon>
        <taxon>Bacillales</taxon>
        <taxon>Staphylococcaceae</taxon>
        <taxon>Corticicoccus</taxon>
    </lineage>
</organism>
<evidence type="ECO:0000313" key="3">
    <source>
        <dbReference type="Proteomes" id="UP001597519"/>
    </source>
</evidence>
<accession>A0ABW5WUB6</accession>
<reference evidence="3" key="1">
    <citation type="journal article" date="2019" name="Int. J. Syst. Evol. Microbiol.">
        <title>The Global Catalogue of Microorganisms (GCM) 10K type strain sequencing project: providing services to taxonomists for standard genome sequencing and annotation.</title>
        <authorList>
            <consortium name="The Broad Institute Genomics Platform"/>
            <consortium name="The Broad Institute Genome Sequencing Center for Infectious Disease"/>
            <person name="Wu L."/>
            <person name="Ma J."/>
        </authorList>
    </citation>
    <scope>NUCLEOTIDE SEQUENCE [LARGE SCALE GENOMIC DNA]</scope>
    <source>
        <strain evidence="3">KCTC 33575</strain>
    </source>
</reference>
<sequence>MIISILIYLGLSFAVIYGINFFNLAYVDYSVANILVTFIALVLLRVLYTVFIKFMKVFLFAVVFVPLVGLFGYYIYSYVTGQPVEMIAWPF</sequence>
<evidence type="ECO:0000256" key="1">
    <source>
        <dbReference type="SAM" id="Phobius"/>
    </source>
</evidence>
<dbReference type="Proteomes" id="UP001597519">
    <property type="component" value="Unassembled WGS sequence"/>
</dbReference>
<comment type="caution">
    <text evidence="2">The sequence shown here is derived from an EMBL/GenBank/DDBJ whole genome shotgun (WGS) entry which is preliminary data.</text>
</comment>
<keyword evidence="1" id="KW-1133">Transmembrane helix</keyword>
<evidence type="ECO:0000313" key="2">
    <source>
        <dbReference type="EMBL" id="MFD2829044.1"/>
    </source>
</evidence>
<feature type="transmembrane region" description="Helical" evidence="1">
    <location>
        <begin position="57"/>
        <end position="76"/>
    </location>
</feature>
<keyword evidence="3" id="KW-1185">Reference proteome</keyword>
<dbReference type="EMBL" id="JBHUOQ010000001">
    <property type="protein sequence ID" value="MFD2829044.1"/>
    <property type="molecule type" value="Genomic_DNA"/>
</dbReference>
<evidence type="ECO:0008006" key="4">
    <source>
        <dbReference type="Google" id="ProtNLM"/>
    </source>
</evidence>
<dbReference type="RefSeq" id="WP_377770691.1">
    <property type="nucleotide sequence ID" value="NZ_JBHUOQ010000001.1"/>
</dbReference>
<feature type="transmembrane region" description="Helical" evidence="1">
    <location>
        <begin position="31"/>
        <end position="50"/>
    </location>
</feature>
<protein>
    <recommendedName>
        <fullName evidence="4">Cardiolipin synthase N-terminal domain-containing protein</fullName>
    </recommendedName>
</protein>
<keyword evidence="1" id="KW-0472">Membrane</keyword>
<feature type="transmembrane region" description="Helical" evidence="1">
    <location>
        <begin position="5"/>
        <end position="25"/>
    </location>
</feature>
<keyword evidence="1" id="KW-0812">Transmembrane</keyword>
<name>A0ABW5WUB6_9STAP</name>